<evidence type="ECO:0000259" key="8">
    <source>
        <dbReference type="Pfam" id="PF06136"/>
    </source>
</evidence>
<dbReference type="GO" id="GO:0005886">
    <property type="term" value="C:plasma membrane"/>
    <property type="evidence" value="ECO:0007669"/>
    <property type="project" value="UniProtKB-SubCell"/>
</dbReference>
<dbReference type="GO" id="GO:0051301">
    <property type="term" value="P:cell division"/>
    <property type="evidence" value="ECO:0007669"/>
    <property type="project" value="UniProtKB-KW"/>
</dbReference>
<feature type="domain" description="SOSEKI DIX-like" evidence="8">
    <location>
        <begin position="38"/>
        <end position="72"/>
    </location>
</feature>
<dbReference type="EMBL" id="MLFT02000006">
    <property type="protein sequence ID" value="PHT44924.1"/>
    <property type="molecule type" value="Genomic_DNA"/>
</dbReference>
<evidence type="ECO:0000313" key="9">
    <source>
        <dbReference type="EMBL" id="PHT44924.1"/>
    </source>
</evidence>
<dbReference type="PANTHER" id="PTHR31083:SF23">
    <property type="entry name" value="PROTEIN UPSTREAM OF FLC-LIKE"/>
    <property type="match status" value="1"/>
</dbReference>
<reference evidence="9 10" key="1">
    <citation type="journal article" date="2017" name="Genome Biol.">
        <title>New reference genome sequences of hot pepper reveal the massive evolution of plant disease-resistance genes by retroduplication.</title>
        <authorList>
            <person name="Kim S."/>
            <person name="Park J."/>
            <person name="Yeom S.I."/>
            <person name="Kim Y.M."/>
            <person name="Seo E."/>
            <person name="Kim K.T."/>
            <person name="Kim M.S."/>
            <person name="Lee J.M."/>
            <person name="Cheong K."/>
            <person name="Shin H.S."/>
            <person name="Kim S.B."/>
            <person name="Han K."/>
            <person name="Lee J."/>
            <person name="Park M."/>
            <person name="Lee H.A."/>
            <person name="Lee H.Y."/>
            <person name="Lee Y."/>
            <person name="Oh S."/>
            <person name="Lee J.H."/>
            <person name="Choi E."/>
            <person name="Choi E."/>
            <person name="Lee S.E."/>
            <person name="Jeon J."/>
            <person name="Kim H."/>
            <person name="Choi G."/>
            <person name="Song H."/>
            <person name="Lee J."/>
            <person name="Lee S.C."/>
            <person name="Kwon J.K."/>
            <person name="Lee H.Y."/>
            <person name="Koo N."/>
            <person name="Hong Y."/>
            <person name="Kim R.W."/>
            <person name="Kang W.H."/>
            <person name="Huh J.H."/>
            <person name="Kang B.C."/>
            <person name="Yang T.J."/>
            <person name="Lee Y.H."/>
            <person name="Bennetzen J.L."/>
            <person name="Choi D."/>
        </authorList>
    </citation>
    <scope>NUCLEOTIDE SEQUENCE [LARGE SCALE GENOMIC DNA]</scope>
    <source>
        <strain evidence="10">cv. PBC81</strain>
    </source>
</reference>
<keyword evidence="3" id="KW-1003">Cell membrane</keyword>
<dbReference type="STRING" id="33114.A0A2G2WI58"/>
<evidence type="ECO:0000256" key="5">
    <source>
        <dbReference type="ARBA" id="ARBA00023136"/>
    </source>
</evidence>
<dbReference type="AlphaFoldDB" id="A0A2G2WI58"/>
<keyword evidence="4" id="KW-0132">Cell division</keyword>
<keyword evidence="6" id="KW-0131">Cell cycle</keyword>
<evidence type="ECO:0000256" key="4">
    <source>
        <dbReference type="ARBA" id="ARBA00022618"/>
    </source>
</evidence>
<organism evidence="9 10">
    <name type="scientific">Capsicum baccatum</name>
    <name type="common">Peruvian pepper</name>
    <dbReference type="NCBI Taxonomy" id="33114"/>
    <lineage>
        <taxon>Eukaryota</taxon>
        <taxon>Viridiplantae</taxon>
        <taxon>Streptophyta</taxon>
        <taxon>Embryophyta</taxon>
        <taxon>Tracheophyta</taxon>
        <taxon>Spermatophyta</taxon>
        <taxon>Magnoliopsida</taxon>
        <taxon>eudicotyledons</taxon>
        <taxon>Gunneridae</taxon>
        <taxon>Pentapetalae</taxon>
        <taxon>asterids</taxon>
        <taxon>lamiids</taxon>
        <taxon>Solanales</taxon>
        <taxon>Solanaceae</taxon>
        <taxon>Solanoideae</taxon>
        <taxon>Capsiceae</taxon>
        <taxon>Capsicum</taxon>
    </lineage>
</organism>
<evidence type="ECO:0000256" key="7">
    <source>
        <dbReference type="ARBA" id="ARBA00024211"/>
    </source>
</evidence>
<evidence type="ECO:0000256" key="6">
    <source>
        <dbReference type="ARBA" id="ARBA00023306"/>
    </source>
</evidence>
<dbReference type="InterPro" id="IPR048351">
    <property type="entry name" value="SOK_DIX"/>
</dbReference>
<dbReference type="Pfam" id="PF06136">
    <property type="entry name" value="SOK"/>
    <property type="match status" value="1"/>
</dbReference>
<dbReference type="GO" id="GO:0051258">
    <property type="term" value="P:protein polymerization"/>
    <property type="evidence" value="ECO:0007669"/>
    <property type="project" value="UniProtKB-ARBA"/>
</dbReference>
<reference evidence="10" key="2">
    <citation type="journal article" date="2017" name="J. Anim. Genet.">
        <title>Multiple reference genome sequences of hot pepper reveal the massive evolution of plant disease resistance genes by retroduplication.</title>
        <authorList>
            <person name="Kim S."/>
            <person name="Park J."/>
            <person name="Yeom S.-I."/>
            <person name="Kim Y.-M."/>
            <person name="Seo E."/>
            <person name="Kim K.-T."/>
            <person name="Kim M.-S."/>
            <person name="Lee J.M."/>
            <person name="Cheong K."/>
            <person name="Shin H.-S."/>
            <person name="Kim S.-B."/>
            <person name="Han K."/>
            <person name="Lee J."/>
            <person name="Park M."/>
            <person name="Lee H.-A."/>
            <person name="Lee H.-Y."/>
            <person name="Lee Y."/>
            <person name="Oh S."/>
            <person name="Lee J.H."/>
            <person name="Choi E."/>
            <person name="Choi E."/>
            <person name="Lee S.E."/>
            <person name="Jeon J."/>
            <person name="Kim H."/>
            <person name="Choi G."/>
            <person name="Song H."/>
            <person name="Lee J."/>
            <person name="Lee S.-C."/>
            <person name="Kwon J.-K."/>
            <person name="Lee H.-Y."/>
            <person name="Koo N."/>
            <person name="Hong Y."/>
            <person name="Kim R.W."/>
            <person name="Kang W.-H."/>
            <person name="Huh J.H."/>
            <person name="Kang B.-C."/>
            <person name="Yang T.-J."/>
            <person name="Lee Y.-H."/>
            <person name="Bennetzen J.L."/>
            <person name="Choi D."/>
        </authorList>
    </citation>
    <scope>NUCLEOTIDE SEQUENCE [LARGE SCALE GENOMIC DNA]</scope>
    <source>
        <strain evidence="10">cv. PBC81</strain>
    </source>
</reference>
<keyword evidence="5" id="KW-0472">Membrane</keyword>
<dbReference type="InterPro" id="IPR010369">
    <property type="entry name" value="SOK"/>
</dbReference>
<dbReference type="OrthoDB" id="1745025at2759"/>
<name>A0A2G2WI58_CAPBA</name>
<gene>
    <name evidence="9" type="ORF">CQW23_14082</name>
</gene>
<comment type="subcellular location">
    <subcellularLocation>
        <location evidence="1">Cell membrane</location>
        <topology evidence="1">Peripheral membrane protein</topology>
        <orientation evidence="1">Cytoplasmic side</orientation>
    </subcellularLocation>
</comment>
<evidence type="ECO:0000256" key="3">
    <source>
        <dbReference type="ARBA" id="ARBA00022475"/>
    </source>
</evidence>
<dbReference type="PANTHER" id="PTHR31083">
    <property type="entry name" value="UPSTREAM OF FLC PROTEIN (DUF966)"/>
    <property type="match status" value="1"/>
</dbReference>
<evidence type="ECO:0000313" key="10">
    <source>
        <dbReference type="Proteomes" id="UP000224567"/>
    </source>
</evidence>
<evidence type="ECO:0000256" key="2">
    <source>
        <dbReference type="ARBA" id="ARBA00022473"/>
    </source>
</evidence>
<comment type="caution">
    <text evidence="9">The sequence shown here is derived from an EMBL/GenBank/DDBJ whole genome shotgun (WGS) entry which is preliminary data.</text>
</comment>
<accession>A0A2G2WI58</accession>
<keyword evidence="10" id="KW-1185">Reference proteome</keyword>
<protein>
    <recommendedName>
        <fullName evidence="8">SOSEKI DIX-like domain-containing protein</fullName>
    </recommendedName>
</protein>
<evidence type="ECO:0000256" key="1">
    <source>
        <dbReference type="ARBA" id="ARBA00004413"/>
    </source>
</evidence>
<sequence length="216" mass="25204">MGERMKNYRQLGPERAKVWTEKIPKYQQQQPQQTDGKVPVVYYLCRNQQLDHPHFMEVPMSSYDGLYLRGNMALVIRLDIYDEYDYRNKGSNIWPYTHIQAKIKFQKLDFLTRNKRLMSLRFEDEEYFCASWTESIITKEKQQSSFFPRQIGSQEIQLKVKRVQAPNAQSTLNNPSMLPWIICPKNESLSSHLSEDPGISAEGIDSLITITSAISS</sequence>
<comment type="similarity">
    <text evidence="7">Belongs to the SOSEKI family.</text>
</comment>
<proteinExistence type="inferred from homology"/>
<keyword evidence="2" id="KW-0217">Developmental protein</keyword>
<dbReference type="Proteomes" id="UP000224567">
    <property type="component" value="Unassembled WGS sequence"/>
</dbReference>